<feature type="domain" description="HTH cro/C1-type" evidence="5">
    <location>
        <begin position="14"/>
        <end position="58"/>
    </location>
</feature>
<evidence type="ECO:0000256" key="2">
    <source>
        <dbReference type="ARBA" id="ARBA00023125"/>
    </source>
</evidence>
<evidence type="ECO:0000256" key="1">
    <source>
        <dbReference type="ARBA" id="ARBA00023015"/>
    </source>
</evidence>
<keyword evidence="2 6" id="KW-0238">DNA-binding</keyword>
<reference evidence="6 7" key="1">
    <citation type="submission" date="2020-07" db="EMBL/GenBank/DDBJ databases">
        <authorList>
            <person name="Feng H."/>
        </authorList>
    </citation>
    <scope>NUCLEOTIDE SEQUENCE [LARGE SCALE GENOMIC DNA]</scope>
    <source>
        <strain evidence="7">s-11</strain>
    </source>
</reference>
<evidence type="ECO:0000259" key="5">
    <source>
        <dbReference type="PROSITE" id="PS50943"/>
    </source>
</evidence>
<dbReference type="GO" id="GO:0000976">
    <property type="term" value="F:transcription cis-regulatory region binding"/>
    <property type="evidence" value="ECO:0007669"/>
    <property type="project" value="TreeGrafter"/>
</dbReference>
<evidence type="ECO:0000313" key="7">
    <source>
        <dbReference type="Proteomes" id="UP000530514"/>
    </source>
</evidence>
<dbReference type="PROSITE" id="PS50943">
    <property type="entry name" value="HTH_CROC1"/>
    <property type="match status" value="1"/>
</dbReference>
<dbReference type="Proteomes" id="UP000530514">
    <property type="component" value="Unassembled WGS sequence"/>
</dbReference>
<dbReference type="InterPro" id="IPR010982">
    <property type="entry name" value="Lambda_DNA-bd_dom_sf"/>
</dbReference>
<dbReference type="GO" id="GO:0003700">
    <property type="term" value="F:DNA-binding transcription factor activity"/>
    <property type="evidence" value="ECO:0007669"/>
    <property type="project" value="TreeGrafter"/>
</dbReference>
<name>A0A7W1X7Z4_9BACL</name>
<dbReference type="AlphaFoldDB" id="A0A7W1X7Z4"/>
<gene>
    <name evidence="6" type="ORF">H1164_01905</name>
</gene>
<dbReference type="RefSeq" id="WP_033101052.1">
    <property type="nucleotide sequence ID" value="NZ_JACEIP010000002.1"/>
</dbReference>
<dbReference type="CDD" id="cd01392">
    <property type="entry name" value="HTH_LacI"/>
    <property type="match status" value="1"/>
</dbReference>
<dbReference type="InterPro" id="IPR000843">
    <property type="entry name" value="HTH_LacI"/>
</dbReference>
<sequence>MENKRQKKQSDRATISDVARLAGVSKTTISRYLSGKYHMLSDSTLNRIEKVIAELNYRPNKMARGLKRDRSYLIGMVIADITNPFSTAILRGAEDVCKQRGYSLMVCNTDNDPAKEREYIFMLQSHRIDGLIINTTGRNNKFLQELATEKTAVVLVDRKVPELGFDTVTLDNEQAMAAGVNHLLARGYKHIALFSESIAGVSSREERVRTFQNMLSDREVSAEVHEIDLRELREFSLLLDEFFQKAPKGKRAVFAANGVILLKTIHLIQEKGIEIGKDVAVLGFDDMEWAPLIGPGITTLAQPTYEMGVTAMKRVLERIDGDRSPAQNIAFSGQLLVRGSAPEVRD</sequence>
<dbReference type="SUPFAM" id="SSF53822">
    <property type="entry name" value="Periplasmic binding protein-like I"/>
    <property type="match status" value="1"/>
</dbReference>
<dbReference type="SUPFAM" id="SSF47413">
    <property type="entry name" value="lambda repressor-like DNA-binding domains"/>
    <property type="match status" value="1"/>
</dbReference>
<evidence type="ECO:0000259" key="4">
    <source>
        <dbReference type="PROSITE" id="PS50932"/>
    </source>
</evidence>
<keyword evidence="7" id="KW-1185">Reference proteome</keyword>
<evidence type="ECO:0000256" key="3">
    <source>
        <dbReference type="ARBA" id="ARBA00023163"/>
    </source>
</evidence>
<dbReference type="PANTHER" id="PTHR30146:SF145">
    <property type="entry name" value="RIBOSE OPERON REPRESSOR"/>
    <property type="match status" value="1"/>
</dbReference>
<dbReference type="SMART" id="SM00354">
    <property type="entry name" value="HTH_LACI"/>
    <property type="match status" value="1"/>
</dbReference>
<dbReference type="OrthoDB" id="1639518at2"/>
<dbReference type="PROSITE" id="PS50932">
    <property type="entry name" value="HTH_LACI_2"/>
    <property type="match status" value="1"/>
</dbReference>
<accession>A0A7W1X7Z4</accession>
<protein>
    <submittedName>
        <fullName evidence="6">LacI family DNA-binding transcriptional regulator</fullName>
    </submittedName>
</protein>
<dbReference type="InterPro" id="IPR028082">
    <property type="entry name" value="Peripla_BP_I"/>
</dbReference>
<comment type="caution">
    <text evidence="6">The sequence shown here is derived from an EMBL/GenBank/DDBJ whole genome shotgun (WGS) entry which is preliminary data.</text>
</comment>
<dbReference type="PANTHER" id="PTHR30146">
    <property type="entry name" value="LACI-RELATED TRANSCRIPTIONAL REPRESSOR"/>
    <property type="match status" value="1"/>
</dbReference>
<keyword evidence="1" id="KW-0805">Transcription regulation</keyword>
<dbReference type="Gene3D" id="3.40.50.2300">
    <property type="match status" value="2"/>
</dbReference>
<evidence type="ECO:0000313" key="6">
    <source>
        <dbReference type="EMBL" id="MBA4541659.1"/>
    </source>
</evidence>
<dbReference type="InterPro" id="IPR001387">
    <property type="entry name" value="Cro/C1-type_HTH"/>
</dbReference>
<dbReference type="CDD" id="cd06283">
    <property type="entry name" value="PBP1_RegR_EndR_KdgR-like"/>
    <property type="match status" value="1"/>
</dbReference>
<feature type="domain" description="HTH lacI-type" evidence="4">
    <location>
        <begin position="13"/>
        <end position="68"/>
    </location>
</feature>
<keyword evidence="3" id="KW-0804">Transcription</keyword>
<dbReference type="Pfam" id="PF00356">
    <property type="entry name" value="LacI"/>
    <property type="match status" value="1"/>
</dbReference>
<dbReference type="InterPro" id="IPR046335">
    <property type="entry name" value="LacI/GalR-like_sensor"/>
</dbReference>
<proteinExistence type="predicted"/>
<dbReference type="Pfam" id="PF13377">
    <property type="entry name" value="Peripla_BP_3"/>
    <property type="match status" value="1"/>
</dbReference>
<dbReference type="PROSITE" id="PS00356">
    <property type="entry name" value="HTH_LACI_1"/>
    <property type="match status" value="1"/>
</dbReference>
<organism evidence="6 7">
    <name type="scientific">Thermoactinomyces daqus</name>
    <dbReference type="NCBI Taxonomy" id="1329516"/>
    <lineage>
        <taxon>Bacteria</taxon>
        <taxon>Bacillati</taxon>
        <taxon>Bacillota</taxon>
        <taxon>Bacilli</taxon>
        <taxon>Bacillales</taxon>
        <taxon>Thermoactinomycetaceae</taxon>
        <taxon>Thermoactinomyces</taxon>
    </lineage>
</organism>
<dbReference type="EMBL" id="JACEIP010000002">
    <property type="protein sequence ID" value="MBA4541659.1"/>
    <property type="molecule type" value="Genomic_DNA"/>
</dbReference>
<dbReference type="Gene3D" id="1.10.260.40">
    <property type="entry name" value="lambda repressor-like DNA-binding domains"/>
    <property type="match status" value="1"/>
</dbReference>